<reference evidence="2 3" key="1">
    <citation type="submission" date="2020-08" db="EMBL/GenBank/DDBJ databases">
        <title>Hymenobacter sp. S2-20-2 genome sequencing.</title>
        <authorList>
            <person name="Jin L."/>
        </authorList>
    </citation>
    <scope>NUCLEOTIDE SEQUENCE [LARGE SCALE GENOMIC DNA]</scope>
    <source>
        <strain evidence="2 3">S2-20-2</strain>
    </source>
</reference>
<sequence>MPTPATWILGILLAAGLRIPAPTAGTGEEGSSWRVMPATSANGTVHTPAVISGVATYLLPDTSRRAAAPDTLAQRPALVPDTTPVVDEDKPTRRTALFTALAIAVLTISTLLLYNVRSR</sequence>
<keyword evidence="3" id="KW-1185">Reference proteome</keyword>
<evidence type="ECO:0000313" key="2">
    <source>
        <dbReference type="EMBL" id="QNH62292.1"/>
    </source>
</evidence>
<evidence type="ECO:0000256" key="1">
    <source>
        <dbReference type="SAM" id="Phobius"/>
    </source>
</evidence>
<evidence type="ECO:0000313" key="3">
    <source>
        <dbReference type="Proteomes" id="UP000515489"/>
    </source>
</evidence>
<gene>
    <name evidence="2" type="ORF">H4317_00210</name>
</gene>
<feature type="transmembrane region" description="Helical" evidence="1">
    <location>
        <begin position="96"/>
        <end position="116"/>
    </location>
</feature>
<dbReference type="AlphaFoldDB" id="A0A7G7W7E9"/>
<organism evidence="2 3">
    <name type="scientific">Hymenobacter sediminicola</name>
    <dbReference type="NCBI Taxonomy" id="2761579"/>
    <lineage>
        <taxon>Bacteria</taxon>
        <taxon>Pseudomonadati</taxon>
        <taxon>Bacteroidota</taxon>
        <taxon>Cytophagia</taxon>
        <taxon>Cytophagales</taxon>
        <taxon>Hymenobacteraceae</taxon>
        <taxon>Hymenobacter</taxon>
    </lineage>
</organism>
<accession>A0A7G7W7E9</accession>
<dbReference type="EMBL" id="CP060202">
    <property type="protein sequence ID" value="QNH62292.1"/>
    <property type="molecule type" value="Genomic_DNA"/>
</dbReference>
<name>A0A7G7W7E9_9BACT</name>
<protein>
    <submittedName>
        <fullName evidence="2">Uncharacterized protein</fullName>
    </submittedName>
</protein>
<keyword evidence="1" id="KW-0812">Transmembrane</keyword>
<dbReference type="KEGG" id="hsk:H4317_00210"/>
<dbReference type="RefSeq" id="WP_185888205.1">
    <property type="nucleotide sequence ID" value="NZ_CP060202.1"/>
</dbReference>
<dbReference type="Proteomes" id="UP000515489">
    <property type="component" value="Chromosome"/>
</dbReference>
<proteinExistence type="predicted"/>
<keyword evidence="1" id="KW-1133">Transmembrane helix</keyword>
<keyword evidence="1" id="KW-0472">Membrane</keyword>